<dbReference type="Pfam" id="PF05239">
    <property type="entry name" value="PRC"/>
    <property type="match status" value="1"/>
</dbReference>
<dbReference type="OrthoDB" id="9793882at2"/>
<sequence>MKELIPLHDISRDHNVNFRDEGLFDPTGHAAYGVNGDKIGTVRSALADPETGRLRYLLVDVGGWFSSKEVLVPVGLARLEDDAVYFDSLTKEQVRDMHGYTGSYDYDAQTSDERILRGNDYDGVVGDRDAGSVSNTSATDRRYNYRDEDEGDRMFKTPERLRLLEERLTVDKERYLAGSVEVSKHVENRQEQVNVNLAHEEVVIERHPVTDPRPVAGNVTLGSDRETVRVDLEAERANVQKQAYVTEEVTVGERTVSETQTFTETVGKEVLDVNRNGETRDVNGLDDTGRRDER</sequence>
<dbReference type="GO" id="GO:0030077">
    <property type="term" value="C:plasma membrane light-harvesting complex"/>
    <property type="evidence" value="ECO:0007669"/>
    <property type="project" value="InterPro"/>
</dbReference>
<dbReference type="PATRIC" id="fig|937777.3.peg.1800"/>
<feature type="domain" description="PRC-barrel" evidence="2">
    <location>
        <begin position="25"/>
        <end position="92"/>
    </location>
</feature>
<dbReference type="InterPro" id="IPR014747">
    <property type="entry name" value="Bac_photo_RC_H_C"/>
</dbReference>
<dbReference type="Gene3D" id="3.90.50.10">
    <property type="entry name" value="Photosynthetic Reaction Center, subunit H, domain 2"/>
    <property type="match status" value="1"/>
</dbReference>
<dbReference type="Pfam" id="PF09557">
    <property type="entry name" value="DUF2382"/>
    <property type="match status" value="1"/>
</dbReference>
<dbReference type="eggNOG" id="COG3861">
    <property type="taxonomic scope" value="Bacteria"/>
</dbReference>
<evidence type="ECO:0000259" key="3">
    <source>
        <dbReference type="Pfam" id="PF09557"/>
    </source>
</evidence>
<evidence type="ECO:0000313" key="4">
    <source>
        <dbReference type="EMBL" id="AFZ67315.1"/>
    </source>
</evidence>
<dbReference type="InterPro" id="IPR019060">
    <property type="entry name" value="DUF2382"/>
</dbReference>
<feature type="region of interest" description="Disordered" evidence="1">
    <location>
        <begin position="274"/>
        <end position="294"/>
    </location>
</feature>
<organism evidence="4 5">
    <name type="scientific">Deinococcus peraridilitoris (strain DSM 19664 / LMG 22246 / CIP 109416 / KR-200)</name>
    <dbReference type="NCBI Taxonomy" id="937777"/>
    <lineage>
        <taxon>Bacteria</taxon>
        <taxon>Thermotogati</taxon>
        <taxon>Deinococcota</taxon>
        <taxon>Deinococci</taxon>
        <taxon>Deinococcales</taxon>
        <taxon>Deinococcaceae</taxon>
        <taxon>Deinococcus</taxon>
    </lineage>
</organism>
<dbReference type="KEGG" id="dpd:Deipe_1797"/>
<dbReference type="InterPro" id="IPR052967">
    <property type="entry name" value="Stress_Response_Assoc"/>
</dbReference>
<dbReference type="STRING" id="937777.Deipe_1797"/>
<name>L0A2S2_DEIPD</name>
<protein>
    <submittedName>
        <fullName evidence="4">Conserved domain protein, TIGR02271+C111</fullName>
    </submittedName>
</protein>
<dbReference type="SUPFAM" id="SSF50346">
    <property type="entry name" value="PRC-barrel domain"/>
    <property type="match status" value="1"/>
</dbReference>
<dbReference type="InterPro" id="IPR027275">
    <property type="entry name" value="PRC-brl_dom"/>
</dbReference>
<proteinExistence type="predicted"/>
<evidence type="ECO:0000313" key="5">
    <source>
        <dbReference type="Proteomes" id="UP000010467"/>
    </source>
</evidence>
<dbReference type="RefSeq" id="WP_015235620.1">
    <property type="nucleotide sequence ID" value="NC_019793.1"/>
</dbReference>
<gene>
    <name evidence="4" type="ordered locus">Deipe_1797</name>
</gene>
<dbReference type="AlphaFoldDB" id="L0A2S2"/>
<dbReference type="InterPro" id="IPR011033">
    <property type="entry name" value="PRC_barrel-like_sf"/>
</dbReference>
<reference evidence="5" key="1">
    <citation type="submission" date="2012-03" db="EMBL/GenBank/DDBJ databases">
        <title>Complete sequence of chromosome of Deinococcus peraridilitoris DSM 19664.</title>
        <authorList>
            <person name="Lucas S."/>
            <person name="Copeland A."/>
            <person name="Lapidus A."/>
            <person name="Glavina del Rio T."/>
            <person name="Dalin E."/>
            <person name="Tice H."/>
            <person name="Bruce D."/>
            <person name="Goodwin L."/>
            <person name="Pitluck S."/>
            <person name="Peters L."/>
            <person name="Mikhailova N."/>
            <person name="Lu M."/>
            <person name="Kyrpides N."/>
            <person name="Mavromatis K."/>
            <person name="Ivanova N."/>
            <person name="Brettin T."/>
            <person name="Detter J.C."/>
            <person name="Han C."/>
            <person name="Larimer F."/>
            <person name="Land M."/>
            <person name="Hauser L."/>
            <person name="Markowitz V."/>
            <person name="Cheng J.-F."/>
            <person name="Hugenholtz P."/>
            <person name="Woyke T."/>
            <person name="Wu D."/>
            <person name="Pukall R."/>
            <person name="Steenblock K."/>
            <person name="Brambilla E."/>
            <person name="Klenk H.-P."/>
            <person name="Eisen J.A."/>
        </authorList>
    </citation>
    <scope>NUCLEOTIDE SEQUENCE [LARGE SCALE GENOMIC DNA]</scope>
    <source>
        <strain evidence="5">DSM 19664 / LMG 22246 / CIP 109416 / KR-200</strain>
    </source>
</reference>
<dbReference type="Proteomes" id="UP000010467">
    <property type="component" value="Chromosome"/>
</dbReference>
<accession>L0A2S2</accession>
<evidence type="ECO:0000256" key="1">
    <source>
        <dbReference type="SAM" id="MobiDB-lite"/>
    </source>
</evidence>
<dbReference type="EMBL" id="CP003382">
    <property type="protein sequence ID" value="AFZ67315.1"/>
    <property type="molecule type" value="Genomic_DNA"/>
</dbReference>
<dbReference type="PANTHER" id="PTHR38463:SF1">
    <property type="entry name" value="STRESS RESPONSE PROTEIN YSNF"/>
    <property type="match status" value="1"/>
</dbReference>
<evidence type="ECO:0000259" key="2">
    <source>
        <dbReference type="Pfam" id="PF05239"/>
    </source>
</evidence>
<keyword evidence="5" id="KW-1185">Reference proteome</keyword>
<feature type="domain" description="DUF2382" evidence="3">
    <location>
        <begin position="161"/>
        <end position="273"/>
    </location>
</feature>
<dbReference type="PANTHER" id="PTHR38463">
    <property type="entry name" value="STRESS RESPONSE PROTEIN YSNF"/>
    <property type="match status" value="1"/>
</dbReference>
<dbReference type="HOGENOM" id="CLU_079871_0_0_0"/>
<dbReference type="NCBIfam" id="TIGR02271">
    <property type="entry name" value="YsnF/AvaK domain"/>
    <property type="match status" value="1"/>
</dbReference>
<dbReference type="GO" id="GO:0019684">
    <property type="term" value="P:photosynthesis, light reaction"/>
    <property type="evidence" value="ECO:0007669"/>
    <property type="project" value="InterPro"/>
</dbReference>